<reference evidence="1" key="1">
    <citation type="journal article" date="2014" name="Front. Microbiol.">
        <title>High frequency of phylogenetically diverse reductive dehalogenase-homologous genes in deep subseafloor sedimentary metagenomes.</title>
        <authorList>
            <person name="Kawai M."/>
            <person name="Futagami T."/>
            <person name="Toyoda A."/>
            <person name="Takaki Y."/>
            <person name="Nishi S."/>
            <person name="Hori S."/>
            <person name="Arai W."/>
            <person name="Tsubouchi T."/>
            <person name="Morono Y."/>
            <person name="Uchiyama I."/>
            <person name="Ito T."/>
            <person name="Fujiyama A."/>
            <person name="Inagaki F."/>
            <person name="Takami H."/>
        </authorList>
    </citation>
    <scope>NUCLEOTIDE SEQUENCE</scope>
    <source>
        <strain evidence="1">Expedition CK06-06</strain>
    </source>
</reference>
<organism evidence="1">
    <name type="scientific">marine sediment metagenome</name>
    <dbReference type="NCBI Taxonomy" id="412755"/>
    <lineage>
        <taxon>unclassified sequences</taxon>
        <taxon>metagenomes</taxon>
        <taxon>ecological metagenomes</taxon>
    </lineage>
</organism>
<name>X0YD22_9ZZZZ</name>
<dbReference type="AlphaFoldDB" id="X0YD22"/>
<proteinExistence type="predicted"/>
<dbReference type="EMBL" id="BARS01054204">
    <property type="protein sequence ID" value="GAG46598.1"/>
    <property type="molecule type" value="Genomic_DNA"/>
</dbReference>
<accession>X0YD22</accession>
<sequence length="103" mass="11839">MKVTLWFCCMILAMCSAVNCELWANEYQWINTARIFLIDAYQYPFAPRLEFDAEAIASTMEEMCANTVRMSTMGKYATIQGVRFSTHQDQGDRDLLAEMIKAC</sequence>
<comment type="caution">
    <text evidence="1">The sequence shown here is derived from an EMBL/GenBank/DDBJ whole genome shotgun (WGS) entry which is preliminary data.</text>
</comment>
<evidence type="ECO:0000313" key="1">
    <source>
        <dbReference type="EMBL" id="GAG46598.1"/>
    </source>
</evidence>
<feature type="non-terminal residue" evidence="1">
    <location>
        <position position="103"/>
    </location>
</feature>
<gene>
    <name evidence="1" type="ORF">S01H1_80290</name>
</gene>
<protein>
    <submittedName>
        <fullName evidence="1">Uncharacterized protein</fullName>
    </submittedName>
</protein>